<dbReference type="InterPro" id="IPR036291">
    <property type="entry name" value="NAD(P)-bd_dom_sf"/>
</dbReference>
<comment type="similarity">
    <text evidence="1">Belongs to the short-chain dehydrogenases/reductases (SDR) family.</text>
</comment>
<evidence type="ECO:0000313" key="3">
    <source>
        <dbReference type="EMBL" id="SEU43984.1"/>
    </source>
</evidence>
<gene>
    <name evidence="3" type="ORF">SAMN05421811_122118</name>
</gene>
<dbReference type="InterPro" id="IPR002347">
    <property type="entry name" value="SDR_fam"/>
</dbReference>
<name>A0A1I0LQH0_9ACTN</name>
<evidence type="ECO:0000313" key="4">
    <source>
        <dbReference type="Proteomes" id="UP000199361"/>
    </source>
</evidence>
<dbReference type="EMBL" id="FOHX01000022">
    <property type="protein sequence ID" value="SEU43984.1"/>
    <property type="molecule type" value="Genomic_DNA"/>
</dbReference>
<dbReference type="Pfam" id="PF13561">
    <property type="entry name" value="adh_short_C2"/>
    <property type="match status" value="1"/>
</dbReference>
<keyword evidence="4" id="KW-1185">Reference proteome</keyword>
<dbReference type="FunFam" id="3.40.50.720:FF:000084">
    <property type="entry name" value="Short-chain dehydrogenase reductase"/>
    <property type="match status" value="1"/>
</dbReference>
<dbReference type="Proteomes" id="UP000199361">
    <property type="component" value="Unassembled WGS sequence"/>
</dbReference>
<dbReference type="SUPFAM" id="SSF51735">
    <property type="entry name" value="NAD(P)-binding Rossmann-fold domains"/>
    <property type="match status" value="1"/>
</dbReference>
<dbReference type="GO" id="GO:0016491">
    <property type="term" value="F:oxidoreductase activity"/>
    <property type="evidence" value="ECO:0007669"/>
    <property type="project" value="UniProtKB-KW"/>
</dbReference>
<evidence type="ECO:0000256" key="2">
    <source>
        <dbReference type="ARBA" id="ARBA00023002"/>
    </source>
</evidence>
<dbReference type="AlphaFoldDB" id="A0A1I0LQH0"/>
<keyword evidence="2" id="KW-0560">Oxidoreductase</keyword>
<organism evidence="3 4">
    <name type="scientific">Nonomuraea wenchangensis</name>
    <dbReference type="NCBI Taxonomy" id="568860"/>
    <lineage>
        <taxon>Bacteria</taxon>
        <taxon>Bacillati</taxon>
        <taxon>Actinomycetota</taxon>
        <taxon>Actinomycetes</taxon>
        <taxon>Streptosporangiales</taxon>
        <taxon>Streptosporangiaceae</taxon>
        <taxon>Nonomuraea</taxon>
    </lineage>
</organism>
<accession>A0A1I0LQH0</accession>
<reference evidence="3 4" key="1">
    <citation type="submission" date="2016-10" db="EMBL/GenBank/DDBJ databases">
        <authorList>
            <person name="de Groot N.N."/>
        </authorList>
    </citation>
    <scope>NUCLEOTIDE SEQUENCE [LARGE SCALE GENOMIC DNA]</scope>
    <source>
        <strain evidence="3 4">CGMCC 4.5598</strain>
    </source>
</reference>
<dbReference type="PRINTS" id="PR00081">
    <property type="entry name" value="GDHRDH"/>
</dbReference>
<proteinExistence type="inferred from homology"/>
<evidence type="ECO:0000256" key="1">
    <source>
        <dbReference type="ARBA" id="ARBA00006484"/>
    </source>
</evidence>
<dbReference type="PANTHER" id="PTHR43639:SF1">
    <property type="entry name" value="SHORT-CHAIN DEHYDROGENASE_REDUCTASE FAMILY PROTEIN"/>
    <property type="match status" value="1"/>
</dbReference>
<sequence>MKQKGMIMTTLTGKTALVTGASRGIGRAIATRLAREGARVAVHYGGSHAAAKDTVAAIEASGGRAFAVQAELGAPGDAEALWTAFDAHADGLDVLVNNAGILGGQSEIDGVTRQGLERLLAVNTTAPFLITQQALPRLRDGGRIITVGTMLTRGAAMPRAIDYAMSKAPLDVMTVALAKQLGPRGITVNLVAPGVIDTDMHQGRLVGEALAWLSSQTPLGRLGTPQDVADTVAFLASDDSRYVTGHRLDVSGGTTM</sequence>
<dbReference type="Gene3D" id="3.40.50.720">
    <property type="entry name" value="NAD(P)-binding Rossmann-like Domain"/>
    <property type="match status" value="1"/>
</dbReference>
<dbReference type="PRINTS" id="PR00080">
    <property type="entry name" value="SDRFAMILY"/>
</dbReference>
<dbReference type="STRING" id="568860.SAMN05421811_122118"/>
<protein>
    <submittedName>
        <fullName evidence="3">NAD(P)-dependent dehydrogenase, short-chain alcohol dehydrogenase family</fullName>
    </submittedName>
</protein>
<dbReference type="PANTHER" id="PTHR43639">
    <property type="entry name" value="OXIDOREDUCTASE, SHORT-CHAIN DEHYDROGENASE/REDUCTASE FAMILY (AFU_ORTHOLOGUE AFUA_5G02870)"/>
    <property type="match status" value="1"/>
</dbReference>